<dbReference type="EMBL" id="NBSK02000004">
    <property type="protein sequence ID" value="KAJ0209779.1"/>
    <property type="molecule type" value="Genomic_DNA"/>
</dbReference>
<sequence>MSNTRASISLDDLLVEILSWITATLGSECAKDIVSTRICIFDKMNVAGKESGVFRQASLDEVPVTEGLGSKNLKVDAFIYNCAHHGITEAMYRQGVEEYFCKENFYLGMRLLTDAGDAHHYEAIYLFEMIYISKGPMECDQGNYSICALHFIYS</sequence>
<evidence type="ECO:0000313" key="2">
    <source>
        <dbReference type="EMBL" id="KAJ0209779.1"/>
    </source>
</evidence>
<evidence type="ECO:0000259" key="1">
    <source>
        <dbReference type="Pfam" id="PF23310"/>
    </source>
</evidence>
<dbReference type="PANTHER" id="PTHR33784:SF10">
    <property type="entry name" value="F-BOX PROTEIN"/>
    <property type="match status" value="1"/>
</dbReference>
<proteinExistence type="predicted"/>
<feature type="domain" description="At2g35280-like TPR" evidence="1">
    <location>
        <begin position="72"/>
        <end position="135"/>
    </location>
</feature>
<dbReference type="Proteomes" id="UP000235145">
    <property type="component" value="Unassembled WGS sequence"/>
</dbReference>
<dbReference type="AlphaFoldDB" id="A0A9R1XH31"/>
<dbReference type="InterPro" id="IPR057136">
    <property type="entry name" value="At2g35280_TPR_dom"/>
</dbReference>
<evidence type="ECO:0000313" key="3">
    <source>
        <dbReference type="Proteomes" id="UP000235145"/>
    </source>
</evidence>
<organism evidence="2 3">
    <name type="scientific">Lactuca sativa</name>
    <name type="common">Garden lettuce</name>
    <dbReference type="NCBI Taxonomy" id="4236"/>
    <lineage>
        <taxon>Eukaryota</taxon>
        <taxon>Viridiplantae</taxon>
        <taxon>Streptophyta</taxon>
        <taxon>Embryophyta</taxon>
        <taxon>Tracheophyta</taxon>
        <taxon>Spermatophyta</taxon>
        <taxon>Magnoliopsida</taxon>
        <taxon>eudicotyledons</taxon>
        <taxon>Gunneridae</taxon>
        <taxon>Pentapetalae</taxon>
        <taxon>asterids</taxon>
        <taxon>campanulids</taxon>
        <taxon>Asterales</taxon>
        <taxon>Asteraceae</taxon>
        <taxon>Cichorioideae</taxon>
        <taxon>Cichorieae</taxon>
        <taxon>Lactucinae</taxon>
        <taxon>Lactuca</taxon>
    </lineage>
</organism>
<gene>
    <name evidence="2" type="ORF">LSAT_V11C400182220</name>
</gene>
<dbReference type="PANTHER" id="PTHR33784">
    <property type="entry name" value="OS05G0482100 PROTEIN"/>
    <property type="match status" value="1"/>
</dbReference>
<reference evidence="2 3" key="1">
    <citation type="journal article" date="2017" name="Nat. Commun.">
        <title>Genome assembly with in vitro proximity ligation data and whole-genome triplication in lettuce.</title>
        <authorList>
            <person name="Reyes-Chin-Wo S."/>
            <person name="Wang Z."/>
            <person name="Yang X."/>
            <person name="Kozik A."/>
            <person name="Arikit S."/>
            <person name="Song C."/>
            <person name="Xia L."/>
            <person name="Froenicke L."/>
            <person name="Lavelle D.O."/>
            <person name="Truco M.J."/>
            <person name="Xia R."/>
            <person name="Zhu S."/>
            <person name="Xu C."/>
            <person name="Xu H."/>
            <person name="Xu X."/>
            <person name="Cox K."/>
            <person name="Korf I."/>
            <person name="Meyers B.C."/>
            <person name="Michelmore R.W."/>
        </authorList>
    </citation>
    <scope>NUCLEOTIDE SEQUENCE [LARGE SCALE GENOMIC DNA]</scope>
    <source>
        <strain evidence="3">cv. Salinas</strain>
        <tissue evidence="2">Seedlings</tissue>
    </source>
</reference>
<accession>A0A9R1XH31</accession>
<dbReference type="InterPro" id="IPR040338">
    <property type="entry name" value="At1g67623-like"/>
</dbReference>
<dbReference type="Pfam" id="PF23310">
    <property type="entry name" value="TPR_27"/>
    <property type="match status" value="1"/>
</dbReference>
<keyword evidence="3" id="KW-1185">Reference proteome</keyword>
<comment type="caution">
    <text evidence="2">The sequence shown here is derived from an EMBL/GenBank/DDBJ whole genome shotgun (WGS) entry which is preliminary data.</text>
</comment>
<name>A0A9R1XH31_LACSA</name>
<protein>
    <recommendedName>
        <fullName evidence="1">At2g35280-like TPR domain-containing protein</fullName>
    </recommendedName>
</protein>